<dbReference type="GO" id="GO:0006508">
    <property type="term" value="P:proteolysis"/>
    <property type="evidence" value="ECO:0007669"/>
    <property type="project" value="UniProtKB-KW"/>
</dbReference>
<protein>
    <submittedName>
        <fullName evidence="1">Clp protease ClpB</fullName>
    </submittedName>
</protein>
<name>A0ABS2ZH22_9BACL</name>
<reference evidence="1 2" key="1">
    <citation type="submission" date="2021-01" db="EMBL/GenBank/DDBJ databases">
        <title>Genome Sequencing of Type Strains.</title>
        <authorList>
            <person name="Lemaire J.F."/>
            <person name="Inderbitzin P."/>
            <person name="Collins S.B."/>
            <person name="Wespe N."/>
            <person name="Knight-Connoni V."/>
        </authorList>
    </citation>
    <scope>NUCLEOTIDE SEQUENCE [LARGE SCALE GENOMIC DNA]</scope>
    <source>
        <strain evidence="1 2">DSM 14730</strain>
    </source>
</reference>
<dbReference type="RefSeq" id="WP_188401031.1">
    <property type="nucleotide sequence ID" value="NZ_BMCE01000001.1"/>
</dbReference>
<gene>
    <name evidence="1" type="ORF">JYA64_15570</name>
</gene>
<dbReference type="EMBL" id="JAFHKS010000044">
    <property type="protein sequence ID" value="MBN3546726.1"/>
    <property type="molecule type" value="Genomic_DNA"/>
</dbReference>
<keyword evidence="2" id="KW-1185">Reference proteome</keyword>
<dbReference type="Proteomes" id="UP001319060">
    <property type="component" value="Unassembled WGS sequence"/>
</dbReference>
<evidence type="ECO:0000313" key="2">
    <source>
        <dbReference type="Proteomes" id="UP001319060"/>
    </source>
</evidence>
<proteinExistence type="predicted"/>
<dbReference type="GO" id="GO:0008233">
    <property type="term" value="F:peptidase activity"/>
    <property type="evidence" value="ECO:0007669"/>
    <property type="project" value="UniProtKB-KW"/>
</dbReference>
<evidence type="ECO:0000313" key="1">
    <source>
        <dbReference type="EMBL" id="MBN3546726.1"/>
    </source>
</evidence>
<keyword evidence="1" id="KW-0378">Hydrolase</keyword>
<keyword evidence="1" id="KW-0645">Protease</keyword>
<organism evidence="1 2">
    <name type="scientific">Fictibacillus barbaricus</name>
    <dbReference type="NCBI Taxonomy" id="182136"/>
    <lineage>
        <taxon>Bacteria</taxon>
        <taxon>Bacillati</taxon>
        <taxon>Bacillota</taxon>
        <taxon>Bacilli</taxon>
        <taxon>Bacillales</taxon>
        <taxon>Fictibacillaceae</taxon>
        <taxon>Fictibacillus</taxon>
    </lineage>
</organism>
<sequence length="120" mass="13928">MKWSNLLSSLIIGISIVSAAFILKGPITASLNKIKADEEPIIQLHTVPHTELMSIKQLSDYLQISEKSIESIMGQDDFNKSKMSDYDTYQFIPYLILDDQYKFLKSEIDKWLKYKNEMNF</sequence>
<comment type="caution">
    <text evidence="1">The sequence shown here is derived from an EMBL/GenBank/DDBJ whole genome shotgun (WGS) entry which is preliminary data.</text>
</comment>
<accession>A0ABS2ZH22</accession>